<dbReference type="SUPFAM" id="SSF56281">
    <property type="entry name" value="Metallo-hydrolase/oxidoreductase"/>
    <property type="match status" value="1"/>
</dbReference>
<reference evidence="2 3" key="1">
    <citation type="submission" date="2019-01" db="EMBL/GenBank/DDBJ databases">
        <title>Draft genome sequence of Cellulomonas takizawaensis strain TKZ-21.</title>
        <authorList>
            <person name="Yamamura H."/>
            <person name="Hayashi T."/>
            <person name="Hamada M."/>
            <person name="Serisawa Y."/>
            <person name="Matsuyama K."/>
            <person name="Nakagawa Y."/>
            <person name="Otoguro M."/>
            <person name="Yanagida F."/>
            <person name="Hayakawa M."/>
        </authorList>
    </citation>
    <scope>NUCLEOTIDE SEQUENCE [LARGE SCALE GENOMIC DNA]</scope>
    <source>
        <strain evidence="2 3">NBRC12680</strain>
    </source>
</reference>
<dbReference type="PANTHER" id="PTHR46018:SF4">
    <property type="entry name" value="METALLO-HYDROLASE YHFI-RELATED"/>
    <property type="match status" value="1"/>
</dbReference>
<sequence>MRLVVVGCSGSYPGPDAAASAYLVQADDADGRTWTVLLDLGNGALGPLQRYGDPTRLDAIALSHLHADHVADLVVLNVLRRYQPGGALPSVDVHGPEGTAQRLAEIAGKDPATDVSGQFAVHTWDPATPVVVGPLTLRPVPVEHPVPAFGVHVTGPSDHDPARAVTLAYTGDTDECAGLDTLAADVDLLLAEAAFVEGRDDAVRGVHLTGRRAASAAARGRSRQLVLTHIPPWNDPQATLVEARAVYDGPVALARPGDVHVL</sequence>
<dbReference type="GO" id="GO:0042781">
    <property type="term" value="F:3'-tRNA processing endoribonuclease activity"/>
    <property type="evidence" value="ECO:0007669"/>
    <property type="project" value="TreeGrafter"/>
</dbReference>
<accession>A0A402DPM5</accession>
<name>A0A402DPM5_9CELL</name>
<keyword evidence="3" id="KW-1185">Reference proteome</keyword>
<dbReference type="InterPro" id="IPR001279">
    <property type="entry name" value="Metallo-B-lactamas"/>
</dbReference>
<dbReference type="RefSeq" id="WP_130780635.1">
    <property type="nucleotide sequence ID" value="NZ_BIMR01000066.1"/>
</dbReference>
<dbReference type="CDD" id="cd07716">
    <property type="entry name" value="RNaseZ_short-form-like_MBL-fold"/>
    <property type="match status" value="1"/>
</dbReference>
<dbReference type="Pfam" id="PF12706">
    <property type="entry name" value="Lactamase_B_2"/>
    <property type="match status" value="1"/>
</dbReference>
<dbReference type="Gene3D" id="3.60.15.10">
    <property type="entry name" value="Ribonuclease Z/Hydroxyacylglutathione hydrolase-like"/>
    <property type="match status" value="1"/>
</dbReference>
<dbReference type="Proteomes" id="UP000289954">
    <property type="component" value="Unassembled WGS sequence"/>
</dbReference>
<gene>
    <name evidence="2" type="ORF">CBZ_10870</name>
</gene>
<evidence type="ECO:0000313" key="2">
    <source>
        <dbReference type="EMBL" id="GCE76031.1"/>
    </source>
</evidence>
<protein>
    <submittedName>
        <fullName evidence="2">Metal-dependent hydrolase</fullName>
    </submittedName>
</protein>
<keyword evidence="2" id="KW-0378">Hydrolase</keyword>
<proteinExistence type="predicted"/>
<comment type="caution">
    <text evidence="2">The sequence shown here is derived from an EMBL/GenBank/DDBJ whole genome shotgun (WGS) entry which is preliminary data.</text>
</comment>
<dbReference type="AlphaFoldDB" id="A0A402DPM5"/>
<organism evidence="2 3">
    <name type="scientific">Cellulomonas biazotea</name>
    <dbReference type="NCBI Taxonomy" id="1709"/>
    <lineage>
        <taxon>Bacteria</taxon>
        <taxon>Bacillati</taxon>
        <taxon>Actinomycetota</taxon>
        <taxon>Actinomycetes</taxon>
        <taxon>Micrococcales</taxon>
        <taxon>Cellulomonadaceae</taxon>
        <taxon>Cellulomonas</taxon>
    </lineage>
</organism>
<dbReference type="PANTHER" id="PTHR46018">
    <property type="entry name" value="ZINC PHOSPHODIESTERASE ELAC PROTEIN 1"/>
    <property type="match status" value="1"/>
</dbReference>
<feature type="domain" description="Metallo-beta-lactamase" evidence="1">
    <location>
        <begin position="36"/>
        <end position="230"/>
    </location>
</feature>
<dbReference type="OrthoDB" id="9800940at2"/>
<evidence type="ECO:0000259" key="1">
    <source>
        <dbReference type="Pfam" id="PF12706"/>
    </source>
</evidence>
<evidence type="ECO:0000313" key="3">
    <source>
        <dbReference type="Proteomes" id="UP000289954"/>
    </source>
</evidence>
<dbReference type="EMBL" id="BIMR01000066">
    <property type="protein sequence ID" value="GCE76031.1"/>
    <property type="molecule type" value="Genomic_DNA"/>
</dbReference>
<dbReference type="InterPro" id="IPR036866">
    <property type="entry name" value="RibonucZ/Hydroxyglut_hydro"/>
</dbReference>